<dbReference type="PANTHER" id="PTHR31902:SF14">
    <property type="entry name" value="ACTIN PATCHES DISTAL PROTEIN 1"/>
    <property type="match status" value="1"/>
</dbReference>
<reference evidence="1 2" key="1">
    <citation type="journal article" date="2023" name="Plant Biotechnol. J.">
        <title>Chromosome-level wild Hevea brasiliensis genome provides new tools for genomic-assisted breeding and valuable loci to elevate rubber yield.</title>
        <authorList>
            <person name="Cheng H."/>
            <person name="Song X."/>
            <person name="Hu Y."/>
            <person name="Wu T."/>
            <person name="Yang Q."/>
            <person name="An Z."/>
            <person name="Feng S."/>
            <person name="Deng Z."/>
            <person name="Wu W."/>
            <person name="Zeng X."/>
            <person name="Tu M."/>
            <person name="Wang X."/>
            <person name="Huang H."/>
        </authorList>
    </citation>
    <scope>NUCLEOTIDE SEQUENCE [LARGE SCALE GENOMIC DNA]</scope>
    <source>
        <strain evidence="1">MT/VB/25A 57/8</strain>
    </source>
</reference>
<protein>
    <submittedName>
        <fullName evidence="1">Uncharacterized protein</fullName>
    </submittedName>
</protein>
<dbReference type="InterPro" id="IPR009737">
    <property type="entry name" value="Aim32/Apd1-like"/>
</dbReference>
<dbReference type="EMBL" id="JARPOI010000015">
    <property type="protein sequence ID" value="KAJ9153960.1"/>
    <property type="molecule type" value="Genomic_DNA"/>
</dbReference>
<sequence length="163" mass="17742">MGLSEEEQIKSQELRLQLNGETDVGKGTNKLTQLQIDEACTAATNSKVEVVKCYQQNGKSSCCQNPVLPHEETLDANEKGVKVSPEKKRSSKRILSQINSGKGLSTCKVCTMPTRLESWEHEDTYAALAVAFAVVSVGVAYSCYKQSRGVSFSPSNALLARLL</sequence>
<comment type="caution">
    <text evidence="1">The sequence shown here is derived from an EMBL/GenBank/DDBJ whole genome shotgun (WGS) entry which is preliminary data.</text>
</comment>
<organism evidence="1 2">
    <name type="scientific">Hevea brasiliensis</name>
    <name type="common">Para rubber tree</name>
    <name type="synonym">Siphonia brasiliensis</name>
    <dbReference type="NCBI Taxonomy" id="3981"/>
    <lineage>
        <taxon>Eukaryota</taxon>
        <taxon>Viridiplantae</taxon>
        <taxon>Streptophyta</taxon>
        <taxon>Embryophyta</taxon>
        <taxon>Tracheophyta</taxon>
        <taxon>Spermatophyta</taxon>
        <taxon>Magnoliopsida</taxon>
        <taxon>eudicotyledons</taxon>
        <taxon>Gunneridae</taxon>
        <taxon>Pentapetalae</taxon>
        <taxon>rosids</taxon>
        <taxon>fabids</taxon>
        <taxon>Malpighiales</taxon>
        <taxon>Euphorbiaceae</taxon>
        <taxon>Crotonoideae</taxon>
        <taxon>Micrandreae</taxon>
        <taxon>Hevea</taxon>
    </lineage>
</organism>
<accession>A0ABQ9KZI3</accession>
<gene>
    <name evidence="1" type="ORF">P3X46_027345</name>
</gene>
<name>A0ABQ9KZI3_HEVBR</name>
<keyword evidence="2" id="KW-1185">Reference proteome</keyword>
<dbReference type="PANTHER" id="PTHR31902">
    <property type="entry name" value="ACTIN PATCHES DISTAL PROTEIN 1"/>
    <property type="match status" value="1"/>
</dbReference>
<evidence type="ECO:0000313" key="1">
    <source>
        <dbReference type="EMBL" id="KAJ9153960.1"/>
    </source>
</evidence>
<proteinExistence type="predicted"/>
<dbReference type="Proteomes" id="UP001174677">
    <property type="component" value="Chromosome 15"/>
</dbReference>
<evidence type="ECO:0000313" key="2">
    <source>
        <dbReference type="Proteomes" id="UP001174677"/>
    </source>
</evidence>